<keyword evidence="1" id="KW-0472">Membrane</keyword>
<keyword evidence="3" id="KW-1185">Reference proteome</keyword>
<evidence type="ECO:0000256" key="1">
    <source>
        <dbReference type="SAM" id="Phobius"/>
    </source>
</evidence>
<name>A0A2S4UQ43_9BASI</name>
<comment type="caution">
    <text evidence="2">The sequence shown here is derived from an EMBL/GenBank/DDBJ whole genome shotgun (WGS) entry which is preliminary data.</text>
</comment>
<keyword evidence="1" id="KW-1133">Transmembrane helix</keyword>
<keyword evidence="1" id="KW-0812">Transmembrane</keyword>
<reference evidence="3" key="2">
    <citation type="journal article" date="2018" name="BMC Genomics">
        <title>Genomic insights into host adaptation between the wheat stripe rust pathogen (Puccinia striiformis f. sp. tritici) and the barley stripe rust pathogen (Puccinia striiformis f. sp. hordei).</title>
        <authorList>
            <person name="Xia C."/>
            <person name="Wang M."/>
            <person name="Yin C."/>
            <person name="Cornejo O.E."/>
            <person name="Hulbert S.H."/>
            <person name="Chen X."/>
        </authorList>
    </citation>
    <scope>NUCLEOTIDE SEQUENCE [LARGE SCALE GENOMIC DNA]</scope>
    <source>
        <strain evidence="3">93TX-2</strain>
    </source>
</reference>
<organism evidence="2 3">
    <name type="scientific">Puccinia striiformis</name>
    <dbReference type="NCBI Taxonomy" id="27350"/>
    <lineage>
        <taxon>Eukaryota</taxon>
        <taxon>Fungi</taxon>
        <taxon>Dikarya</taxon>
        <taxon>Basidiomycota</taxon>
        <taxon>Pucciniomycotina</taxon>
        <taxon>Pucciniomycetes</taxon>
        <taxon>Pucciniales</taxon>
        <taxon>Pucciniaceae</taxon>
        <taxon>Puccinia</taxon>
    </lineage>
</organism>
<dbReference type="Proteomes" id="UP000238274">
    <property type="component" value="Unassembled WGS sequence"/>
</dbReference>
<proteinExistence type="predicted"/>
<feature type="transmembrane region" description="Helical" evidence="1">
    <location>
        <begin position="78"/>
        <end position="99"/>
    </location>
</feature>
<feature type="transmembrane region" description="Helical" evidence="1">
    <location>
        <begin position="6"/>
        <end position="24"/>
    </location>
</feature>
<dbReference type="EMBL" id="PKSM01000273">
    <property type="protein sequence ID" value="POV99435.1"/>
    <property type="molecule type" value="Genomic_DNA"/>
</dbReference>
<sequence length="108" mass="12276">MIHDSILILTRLLLLFLLILLLLYPRFPHNVLRSVLGTHLTQKLAAFFSGTDHASGREDEHHLRSRARSSKRLKSGSLSTSFQNLVSLLWLIGVVYGLVWNSEKIIIT</sequence>
<dbReference type="VEuPathDB" id="FungiDB:PSHT_13546"/>
<reference evidence="3" key="3">
    <citation type="journal article" date="2018" name="Mol. Plant Microbe Interact.">
        <title>Genome sequence resources for the wheat stripe rust pathogen (Puccinia striiformis f. sp. tritici) and the barley stripe rust pathogen (Puccinia striiformis f. sp. hordei).</title>
        <authorList>
            <person name="Xia C."/>
            <person name="Wang M."/>
            <person name="Yin C."/>
            <person name="Cornejo O.E."/>
            <person name="Hulbert S.H."/>
            <person name="Chen X."/>
        </authorList>
    </citation>
    <scope>NUCLEOTIDE SEQUENCE [LARGE SCALE GENOMIC DNA]</scope>
    <source>
        <strain evidence="3">93TX-2</strain>
    </source>
</reference>
<dbReference type="AlphaFoldDB" id="A0A2S4UQ43"/>
<evidence type="ECO:0000313" key="2">
    <source>
        <dbReference type="EMBL" id="POV99435.1"/>
    </source>
</evidence>
<gene>
    <name evidence="2" type="ORF">PSHT_13546</name>
</gene>
<protein>
    <submittedName>
        <fullName evidence="2">Uncharacterized protein</fullName>
    </submittedName>
</protein>
<evidence type="ECO:0000313" key="3">
    <source>
        <dbReference type="Proteomes" id="UP000238274"/>
    </source>
</evidence>
<reference evidence="2 3" key="1">
    <citation type="submission" date="2017-12" db="EMBL/GenBank/DDBJ databases">
        <title>Gene loss provides genomic basis for host adaptation in cereal stripe rust fungi.</title>
        <authorList>
            <person name="Xia C."/>
        </authorList>
    </citation>
    <scope>NUCLEOTIDE SEQUENCE [LARGE SCALE GENOMIC DNA]</scope>
    <source>
        <strain evidence="2 3">93TX-2</strain>
    </source>
</reference>
<accession>A0A2S4UQ43</accession>